<evidence type="ECO:0000313" key="4">
    <source>
        <dbReference type="Proteomes" id="UP000273828"/>
    </source>
</evidence>
<accession>A0A3N6M745</accession>
<gene>
    <name evidence="3" type="ORF">EA462_12425</name>
</gene>
<evidence type="ECO:0000256" key="2">
    <source>
        <dbReference type="SAM" id="MobiDB-lite"/>
    </source>
</evidence>
<evidence type="ECO:0000313" key="3">
    <source>
        <dbReference type="EMBL" id="RQG89166.1"/>
    </source>
</evidence>
<proteinExistence type="predicted"/>
<keyword evidence="1" id="KW-0175">Coiled coil</keyword>
<sequence length="178" mass="21038">MNTAPTEETTGLLEQLEAEANDRNVSTEAYVHEILTNRHAVREANESESELRKQLERRENRIEELEAELAQYSTTEQELRGEIAQLRERTDELSTALSEANDELVDKREYIEGLEEDVSSLRERLESREERITQLETQLARRSQIEDKVSELSMVVREERTARDAPFFVRWWRWMRGK</sequence>
<evidence type="ECO:0000256" key="1">
    <source>
        <dbReference type="SAM" id="Coils"/>
    </source>
</evidence>
<feature type="coiled-coil region" evidence="1">
    <location>
        <begin position="37"/>
        <end position="138"/>
    </location>
</feature>
<comment type="caution">
    <text evidence="3">The sequence shown here is derived from an EMBL/GenBank/DDBJ whole genome shotgun (WGS) entry which is preliminary data.</text>
</comment>
<name>A0A3N6M745_9EURY</name>
<organism evidence="3 4">
    <name type="scientific">Natrarchaeobius halalkaliphilus</name>
    <dbReference type="NCBI Taxonomy" id="1679091"/>
    <lineage>
        <taxon>Archaea</taxon>
        <taxon>Methanobacteriati</taxon>
        <taxon>Methanobacteriota</taxon>
        <taxon>Stenosarchaea group</taxon>
        <taxon>Halobacteria</taxon>
        <taxon>Halobacteriales</taxon>
        <taxon>Natrialbaceae</taxon>
        <taxon>Natrarchaeobius</taxon>
    </lineage>
</organism>
<feature type="region of interest" description="Disordered" evidence="2">
    <location>
        <begin position="1"/>
        <end position="21"/>
    </location>
</feature>
<dbReference type="Proteomes" id="UP000273828">
    <property type="component" value="Unassembled WGS sequence"/>
</dbReference>
<dbReference type="Gene3D" id="1.10.287.1490">
    <property type="match status" value="1"/>
</dbReference>
<dbReference type="RefSeq" id="WP_124178858.1">
    <property type="nucleotide sequence ID" value="NZ_REFY01000004.1"/>
</dbReference>
<keyword evidence="4" id="KW-1185">Reference proteome</keyword>
<feature type="compositionally biased region" description="Low complexity" evidence="2">
    <location>
        <begin position="1"/>
        <end position="15"/>
    </location>
</feature>
<dbReference type="OrthoDB" id="351347at2157"/>
<protein>
    <submittedName>
        <fullName evidence="3">Uncharacterized protein</fullName>
    </submittedName>
</protein>
<dbReference type="EMBL" id="REFY01000004">
    <property type="protein sequence ID" value="RQG89166.1"/>
    <property type="molecule type" value="Genomic_DNA"/>
</dbReference>
<reference evidence="3 4" key="1">
    <citation type="submission" date="2018-10" db="EMBL/GenBank/DDBJ databases">
        <title>Natrarchaeobius chitinivorans gen. nov., sp. nov., and Natrarchaeobius haloalkaliphilus sp. nov., alkaliphilic, chitin-utilizing haloarchaea from hypersaline alkaline lakes.</title>
        <authorList>
            <person name="Sorokin D.Y."/>
            <person name="Elcheninov A.G."/>
            <person name="Kostrikina N.A."/>
            <person name="Bale N.J."/>
            <person name="Sinninghe Damste J.S."/>
            <person name="Khijniak T.V."/>
            <person name="Kublanov I.V."/>
            <person name="Toshchakov S.V."/>
        </authorList>
    </citation>
    <scope>NUCLEOTIDE SEQUENCE [LARGE SCALE GENOMIC DNA]</scope>
    <source>
        <strain evidence="3 4">AArcht-Sl</strain>
    </source>
</reference>
<dbReference type="AlphaFoldDB" id="A0A3N6M745"/>